<name>A0AA38VES3_9PEZI</name>
<evidence type="ECO:0000313" key="3">
    <source>
        <dbReference type="EMBL" id="KAJ9136786.1"/>
    </source>
</evidence>
<protein>
    <submittedName>
        <fullName evidence="3">S-adenosyl-L-methionine-dependent methyltransferase</fullName>
    </submittedName>
</protein>
<gene>
    <name evidence="3" type="ORF">NKR19_g8431</name>
</gene>
<dbReference type="AlphaFoldDB" id="A0AA38VES3"/>
<keyword evidence="3" id="KW-0808">Transferase</keyword>
<evidence type="ECO:0000313" key="4">
    <source>
        <dbReference type="Proteomes" id="UP001174691"/>
    </source>
</evidence>
<feature type="compositionally biased region" description="Polar residues" evidence="1">
    <location>
        <begin position="1"/>
        <end position="21"/>
    </location>
</feature>
<keyword evidence="4" id="KW-1185">Reference proteome</keyword>
<reference evidence="3" key="1">
    <citation type="submission" date="2022-07" db="EMBL/GenBank/DDBJ databases">
        <title>Fungi with potential for degradation of polypropylene.</title>
        <authorList>
            <person name="Gostincar C."/>
        </authorList>
    </citation>
    <scope>NUCLEOTIDE SEQUENCE</scope>
    <source>
        <strain evidence="3">EXF-13287</strain>
    </source>
</reference>
<dbReference type="InterPro" id="IPR013216">
    <property type="entry name" value="Methyltransf_11"/>
</dbReference>
<proteinExistence type="predicted"/>
<dbReference type="CDD" id="cd02440">
    <property type="entry name" value="AdoMet_MTases"/>
    <property type="match status" value="1"/>
</dbReference>
<dbReference type="GO" id="GO:0008757">
    <property type="term" value="F:S-adenosylmethionine-dependent methyltransferase activity"/>
    <property type="evidence" value="ECO:0007669"/>
    <property type="project" value="InterPro"/>
</dbReference>
<sequence length="313" mass="33717">MASQEQTFRSFTPSQSANYSQNRRDYHPTLYNTIITHHTSTGGQFNTILDVGTGPGTAVRTLAPLFTTAIGIDPSEGMISTARSLRGVTSSTLPIRFEDGTAEDLGADFSPPVEDGTVDLLTAATAAHWFDMPAFWGRAARVLKPGGTVALWTSGGMRVNPDTTPGGEGVQAAIRRLGERLEGYVVGGNRLSHELYNGLPLPWTVDPPVPGFEEGSLVRREWGTDGPGSEPGDRFYSAQPGVDLDTLEMALGTTSPVARWREANPEMVGTEGDLVRVMRREIEEVMRQAGVDQGKEMISGGVQGVLLMVKRKV</sequence>
<dbReference type="PANTHER" id="PTHR44942">
    <property type="entry name" value="METHYLTRANSF_11 DOMAIN-CONTAINING PROTEIN"/>
    <property type="match status" value="1"/>
</dbReference>
<dbReference type="EMBL" id="JANBVN010000171">
    <property type="protein sequence ID" value="KAJ9136786.1"/>
    <property type="molecule type" value="Genomic_DNA"/>
</dbReference>
<evidence type="ECO:0000259" key="2">
    <source>
        <dbReference type="Pfam" id="PF08241"/>
    </source>
</evidence>
<feature type="region of interest" description="Disordered" evidence="1">
    <location>
        <begin position="1"/>
        <end position="22"/>
    </location>
</feature>
<feature type="domain" description="Methyltransferase type 11" evidence="2">
    <location>
        <begin position="49"/>
        <end position="150"/>
    </location>
</feature>
<dbReference type="InterPro" id="IPR029063">
    <property type="entry name" value="SAM-dependent_MTases_sf"/>
</dbReference>
<evidence type="ECO:0000256" key="1">
    <source>
        <dbReference type="SAM" id="MobiDB-lite"/>
    </source>
</evidence>
<dbReference type="Proteomes" id="UP001174691">
    <property type="component" value="Unassembled WGS sequence"/>
</dbReference>
<dbReference type="PANTHER" id="PTHR44942:SF10">
    <property type="entry name" value="METHYLTRANSFERASE TYPE 11 DOMAIN-CONTAINING PROTEIN"/>
    <property type="match status" value="1"/>
</dbReference>
<dbReference type="Pfam" id="PF08241">
    <property type="entry name" value="Methyltransf_11"/>
    <property type="match status" value="1"/>
</dbReference>
<keyword evidence="3" id="KW-0489">Methyltransferase</keyword>
<dbReference type="GO" id="GO:0032259">
    <property type="term" value="P:methylation"/>
    <property type="evidence" value="ECO:0007669"/>
    <property type="project" value="UniProtKB-KW"/>
</dbReference>
<comment type="caution">
    <text evidence="3">The sequence shown here is derived from an EMBL/GenBank/DDBJ whole genome shotgun (WGS) entry which is preliminary data.</text>
</comment>
<accession>A0AA38VES3</accession>
<dbReference type="Gene3D" id="3.40.50.150">
    <property type="entry name" value="Vaccinia Virus protein VP39"/>
    <property type="match status" value="1"/>
</dbReference>
<dbReference type="SUPFAM" id="SSF53335">
    <property type="entry name" value="S-adenosyl-L-methionine-dependent methyltransferases"/>
    <property type="match status" value="1"/>
</dbReference>
<organism evidence="3 4">
    <name type="scientific">Coniochaeta hoffmannii</name>
    <dbReference type="NCBI Taxonomy" id="91930"/>
    <lineage>
        <taxon>Eukaryota</taxon>
        <taxon>Fungi</taxon>
        <taxon>Dikarya</taxon>
        <taxon>Ascomycota</taxon>
        <taxon>Pezizomycotina</taxon>
        <taxon>Sordariomycetes</taxon>
        <taxon>Sordariomycetidae</taxon>
        <taxon>Coniochaetales</taxon>
        <taxon>Coniochaetaceae</taxon>
        <taxon>Coniochaeta</taxon>
    </lineage>
</organism>
<dbReference type="InterPro" id="IPR051052">
    <property type="entry name" value="Diverse_substrate_MTase"/>
</dbReference>